<dbReference type="VEuPathDB" id="FungiDB:CJI96_0004189"/>
<evidence type="ECO:0000313" key="7">
    <source>
        <dbReference type="Proteomes" id="UP000037122"/>
    </source>
</evidence>
<dbReference type="Pfam" id="PF01553">
    <property type="entry name" value="Acyltransferase"/>
    <property type="match status" value="1"/>
</dbReference>
<dbReference type="GO" id="GO:0016746">
    <property type="term" value="F:acyltransferase activity"/>
    <property type="evidence" value="ECO:0007669"/>
    <property type="project" value="UniProtKB-KW"/>
</dbReference>
<feature type="domain" description="Phospholipid/glycerol acyltransferase" evidence="5">
    <location>
        <begin position="104"/>
        <end position="268"/>
    </location>
</feature>
<keyword evidence="4" id="KW-0812">Transmembrane</keyword>
<organism evidence="6 7">
    <name type="scientific">Candidozyma auris</name>
    <name type="common">Yeast</name>
    <name type="synonym">Candida auris</name>
    <dbReference type="NCBI Taxonomy" id="498019"/>
    <lineage>
        <taxon>Eukaryota</taxon>
        <taxon>Fungi</taxon>
        <taxon>Dikarya</taxon>
        <taxon>Ascomycota</taxon>
        <taxon>Saccharomycotina</taxon>
        <taxon>Pichiomycetes</taxon>
        <taxon>Metschnikowiaceae</taxon>
        <taxon>Candidozyma</taxon>
    </lineage>
</organism>
<gene>
    <name evidence="6" type="ORF">QG37_07513</name>
</gene>
<dbReference type="VEuPathDB" id="FungiDB:B9J08_005404"/>
<keyword evidence="2" id="KW-0808">Transferase</keyword>
<sequence length="423" mass="47692">MLSRHAWPVIVVRTIFAVATFMLGSVCLRFTQGLACFFLYKKKPAYHAMINLTKHQFVQLLAFLTALINPSKVSVTFDKAALPETTSFRVDSQGNLISSVLPNSVWICNHQIYTDWLFLWFLCYTARFSDCVYIVLKAALAKIPVLGQGMQNYKFLFLLRKWEKDKVNLTNSLLEIDADARGLGPASGVSHVSATSESTTLPGVLLWPKGKALKEAKESTALWPYQMIIFPEGTVISPHTRERLNKFAEKLGRPVLKHTLLPRVRGLFLMLRALRGTAEYVYDVTCGYSGLTADDYGEEVFTLKAYYLKGYGPSAINYHIRAFAIKDIPLGDDDLVDIDNVSPETLKAFENWLLDVWYEKDELMKDFFEKGLFAKALTVSSQAHTVVADFKLRSRFEVVGVFVAAATALILGRLALKLFWKLI</sequence>
<keyword evidence="4" id="KW-0472">Membrane</keyword>
<dbReference type="CDD" id="cd07990">
    <property type="entry name" value="LPLAT_LCLAT1-like"/>
    <property type="match status" value="1"/>
</dbReference>
<dbReference type="Proteomes" id="UP000037122">
    <property type="component" value="Unassembled WGS sequence"/>
</dbReference>
<dbReference type="InterPro" id="IPR032098">
    <property type="entry name" value="Acyltransf_C"/>
</dbReference>
<accession>A0A0L0NQ69</accession>
<evidence type="ECO:0000256" key="4">
    <source>
        <dbReference type="SAM" id="Phobius"/>
    </source>
</evidence>
<feature type="transmembrane region" description="Helical" evidence="4">
    <location>
        <begin position="15"/>
        <end position="40"/>
    </location>
</feature>
<comment type="similarity">
    <text evidence="1">Belongs to the 1-acyl-sn-glycerol-3-phosphate acyltransferase family.</text>
</comment>
<dbReference type="InterPro" id="IPR002123">
    <property type="entry name" value="Plipid/glycerol_acylTrfase"/>
</dbReference>
<comment type="caution">
    <text evidence="6">The sequence shown here is derived from an EMBL/GenBank/DDBJ whole genome shotgun (WGS) entry which is preliminary data.</text>
</comment>
<dbReference type="Pfam" id="PF16076">
    <property type="entry name" value="Acyltransf_C"/>
    <property type="match status" value="1"/>
</dbReference>
<evidence type="ECO:0000256" key="1">
    <source>
        <dbReference type="ARBA" id="ARBA00008655"/>
    </source>
</evidence>
<feature type="transmembrane region" description="Helical" evidence="4">
    <location>
        <begin position="398"/>
        <end position="420"/>
    </location>
</feature>
<dbReference type="VEuPathDB" id="FungiDB:CJJ07_003813"/>
<keyword evidence="4" id="KW-1133">Transmembrane helix</keyword>
<proteinExistence type="inferred from homology"/>
<dbReference type="PANTHER" id="PTHR10983:SF16">
    <property type="entry name" value="LYSOCARDIOLIPIN ACYLTRANSFERASE 1"/>
    <property type="match status" value="1"/>
</dbReference>
<dbReference type="GO" id="GO:0036149">
    <property type="term" value="P:phosphatidylinositol acyl-chain remodeling"/>
    <property type="evidence" value="ECO:0007669"/>
    <property type="project" value="TreeGrafter"/>
</dbReference>
<protein>
    <recommendedName>
        <fullName evidence="5">Phospholipid/glycerol acyltransferase domain-containing protein</fullName>
    </recommendedName>
</protein>
<dbReference type="VEuPathDB" id="FungiDB:CJI97_005487"/>
<evidence type="ECO:0000259" key="5">
    <source>
        <dbReference type="SMART" id="SM00563"/>
    </source>
</evidence>
<dbReference type="VEuPathDB" id="FungiDB:CJI96_0004190"/>
<reference evidence="7" key="1">
    <citation type="journal article" date="2015" name="BMC Genomics">
        <title>Draft genome of a commonly misdiagnosed multidrug resistant pathogen Candida auris.</title>
        <authorList>
            <person name="Chatterjee S."/>
            <person name="Alampalli S.V."/>
            <person name="Nageshan R.K."/>
            <person name="Chettiar S.T."/>
            <person name="Joshi S."/>
            <person name="Tatu U.S."/>
        </authorList>
    </citation>
    <scope>NUCLEOTIDE SEQUENCE [LARGE SCALE GENOMIC DNA]</scope>
    <source>
        <strain evidence="7">6684</strain>
    </source>
</reference>
<dbReference type="VEuPathDB" id="FungiDB:CJJ09_003950"/>
<dbReference type="GO" id="GO:0005783">
    <property type="term" value="C:endoplasmic reticulum"/>
    <property type="evidence" value="ECO:0007669"/>
    <property type="project" value="TreeGrafter"/>
</dbReference>
<dbReference type="PANTHER" id="PTHR10983">
    <property type="entry name" value="1-ACYLGLYCEROL-3-PHOSPHATE ACYLTRANSFERASE-RELATED"/>
    <property type="match status" value="1"/>
</dbReference>
<evidence type="ECO:0000256" key="3">
    <source>
        <dbReference type="ARBA" id="ARBA00023315"/>
    </source>
</evidence>
<evidence type="ECO:0000256" key="2">
    <source>
        <dbReference type="ARBA" id="ARBA00022679"/>
    </source>
</evidence>
<dbReference type="VEuPathDB" id="FungiDB:QG37_07513"/>
<keyword evidence="3" id="KW-0012">Acyltransferase</keyword>
<dbReference type="AlphaFoldDB" id="A0A0L0NQ69"/>
<dbReference type="SMART" id="SM00563">
    <property type="entry name" value="PlsC"/>
    <property type="match status" value="1"/>
</dbReference>
<name>A0A0L0NQ69_CANAR</name>
<dbReference type="EMBL" id="LGST01000058">
    <property type="protein sequence ID" value="KND96154.1"/>
    <property type="molecule type" value="Genomic_DNA"/>
</dbReference>
<evidence type="ECO:0000313" key="6">
    <source>
        <dbReference type="EMBL" id="KND96154.1"/>
    </source>
</evidence>